<evidence type="ECO:0000313" key="3">
    <source>
        <dbReference type="Proteomes" id="UP000196521"/>
    </source>
</evidence>
<protein>
    <submittedName>
        <fullName evidence="2">Uncharacterized protein</fullName>
    </submittedName>
</protein>
<reference evidence="2" key="1">
    <citation type="submission" date="2020-05" db="EMBL/GenBank/DDBJ databases">
        <authorList>
            <consortium name="Genoscope - CEA"/>
            <person name="William W."/>
        </authorList>
    </citation>
    <scope>NUCLEOTIDE SEQUENCE [LARGE SCALE GENOMIC DNA]</scope>
    <source>
        <strain evidence="2">PCC 7821</strain>
    </source>
</reference>
<feature type="region of interest" description="Disordered" evidence="1">
    <location>
        <begin position="24"/>
        <end position="45"/>
    </location>
</feature>
<evidence type="ECO:0000256" key="1">
    <source>
        <dbReference type="SAM" id="MobiDB-lite"/>
    </source>
</evidence>
<sequence length="45" mass="5063">MDKQFVNAQLFNIVTDLESERQDLNLRPLPPQGSALPSCATPRHN</sequence>
<organism evidence="2 3">
    <name type="scientific">Planktothrix rubescens CCAP 1459/22</name>
    <dbReference type="NCBI Taxonomy" id="329571"/>
    <lineage>
        <taxon>Bacteria</taxon>
        <taxon>Bacillati</taxon>
        <taxon>Cyanobacteriota</taxon>
        <taxon>Cyanophyceae</taxon>
        <taxon>Oscillatoriophycideae</taxon>
        <taxon>Oscillatoriales</taxon>
        <taxon>Microcoleaceae</taxon>
        <taxon>Planktothrix</taxon>
    </lineage>
</organism>
<dbReference type="Proteomes" id="UP000196521">
    <property type="component" value="Unassembled WGS sequence"/>
</dbReference>
<accession>A0A6J7ZFE1</accession>
<comment type="caution">
    <text evidence="2">The sequence shown here is derived from an EMBL/GenBank/DDBJ whole genome shotgun (WGS) entry which is preliminary data.</text>
</comment>
<evidence type="ECO:0000313" key="2">
    <source>
        <dbReference type="EMBL" id="CAC5340125.1"/>
    </source>
</evidence>
<keyword evidence="3" id="KW-1185">Reference proteome</keyword>
<dbReference type="AntiFam" id="ANF00011">
    <property type="entry name" value="tRNA translation"/>
</dbReference>
<dbReference type="EMBL" id="CZCZ02000005">
    <property type="protein sequence ID" value="CAC5340125.1"/>
    <property type="molecule type" value="Genomic_DNA"/>
</dbReference>
<dbReference type="AlphaFoldDB" id="A0A6J7ZFE1"/>
<proteinExistence type="predicted"/>
<gene>
    <name evidence="2" type="ORF">PLAN_100175</name>
</gene>
<name>A0A6J7ZFE1_PLARU</name>